<dbReference type="SMART" id="SM00228">
    <property type="entry name" value="PDZ"/>
    <property type="match status" value="1"/>
</dbReference>
<accession>A0A7S4S3E5</accession>
<evidence type="ECO:0000259" key="2">
    <source>
        <dbReference type="PROSITE" id="PS50106"/>
    </source>
</evidence>
<feature type="compositionally biased region" description="Basic and acidic residues" evidence="1">
    <location>
        <begin position="686"/>
        <end position="709"/>
    </location>
</feature>
<feature type="region of interest" description="Disordered" evidence="1">
    <location>
        <begin position="442"/>
        <end position="462"/>
    </location>
</feature>
<dbReference type="Gene3D" id="2.30.42.10">
    <property type="match status" value="1"/>
</dbReference>
<dbReference type="PROSITE" id="PS50106">
    <property type="entry name" value="PDZ"/>
    <property type="match status" value="1"/>
</dbReference>
<feature type="compositionally biased region" description="Polar residues" evidence="1">
    <location>
        <begin position="655"/>
        <end position="670"/>
    </location>
</feature>
<evidence type="ECO:0000313" key="3">
    <source>
        <dbReference type="EMBL" id="CAE4633125.1"/>
    </source>
</evidence>
<gene>
    <name evidence="3" type="ORF">DBRI00130_LOCUS28529</name>
</gene>
<feature type="compositionally biased region" description="Polar residues" evidence="1">
    <location>
        <begin position="442"/>
        <end position="455"/>
    </location>
</feature>
<feature type="domain" description="PDZ" evidence="2">
    <location>
        <begin position="262"/>
        <end position="322"/>
    </location>
</feature>
<protein>
    <recommendedName>
        <fullName evidence="2">PDZ domain-containing protein</fullName>
    </recommendedName>
</protein>
<dbReference type="AlphaFoldDB" id="A0A7S4S3E5"/>
<proteinExistence type="predicted"/>
<dbReference type="SUPFAM" id="SSF50156">
    <property type="entry name" value="PDZ domain-like"/>
    <property type="match status" value="1"/>
</dbReference>
<feature type="region of interest" description="Disordered" evidence="1">
    <location>
        <begin position="608"/>
        <end position="723"/>
    </location>
</feature>
<feature type="region of interest" description="Disordered" evidence="1">
    <location>
        <begin position="215"/>
        <end position="250"/>
    </location>
</feature>
<reference evidence="3" key="1">
    <citation type="submission" date="2021-01" db="EMBL/GenBank/DDBJ databases">
        <authorList>
            <person name="Corre E."/>
            <person name="Pelletier E."/>
            <person name="Niang G."/>
            <person name="Scheremetjew M."/>
            <person name="Finn R."/>
            <person name="Kale V."/>
            <person name="Holt S."/>
            <person name="Cochrane G."/>
            <person name="Meng A."/>
            <person name="Brown T."/>
            <person name="Cohen L."/>
        </authorList>
    </citation>
    <scope>NUCLEOTIDE SEQUENCE</scope>
    <source>
        <strain evidence="3">GSO104</strain>
    </source>
</reference>
<organism evidence="3">
    <name type="scientific">Ditylum brightwellii</name>
    <dbReference type="NCBI Taxonomy" id="49249"/>
    <lineage>
        <taxon>Eukaryota</taxon>
        <taxon>Sar</taxon>
        <taxon>Stramenopiles</taxon>
        <taxon>Ochrophyta</taxon>
        <taxon>Bacillariophyta</taxon>
        <taxon>Mediophyceae</taxon>
        <taxon>Lithodesmiophycidae</taxon>
        <taxon>Lithodesmiales</taxon>
        <taxon>Lithodesmiaceae</taxon>
        <taxon>Ditylum</taxon>
    </lineage>
</organism>
<sequence>MDAPTKELVLICAGGIKGALDVKEKDTLADVRCQIEEEFDDDLIVPDFAFHVDGIRISQKQEKKKLGWQIVGKVVSLHSRRIRKLEEAVGNEQSQPSKKRALEDASAPININVSTNGEEQSKAVYLEATKDKSPDNAFNSEAQLVKKEVIDISEEDTNSSLCVKPEDEEVMNETANASQDGPNGTFSAANELSGSQSPIDKVAIVAAKADAAVVSGSDDMGPSDGTHGGDLRSSQGSISTGDCRGNNDVAHRPKKIVVAPPGSLGLTIGKTTNKKGTSLWGLVLNVSSSSQLVGKISKGDRIIEIDGEDVTHKNIEDVYIMLMKKNTFEKALTVLPGPTQEQSSVLTVLTVAAVEKSMTEHPSGLSKDIADSEISNIAVANCMPSAPSASGIASSHVIKDASANGEPVGNMCITESIEKDARFEAVNDDLVTDAGEVVNASQNGSIGASSASNDDASPHKASNEIVKVTTKINDTVIDLSDDANDSCGEILQAPQKTFKPKDDSEDKANSCWQQGSKLASYVDQETLKHVVREKLTLLWLGELFMFGLDNECYHTLLNEGNTINFVRFLKVVSKAIVGRDEKKQEMLFTALLAERAIIEKEVKLHQADNEAVKEASEGGDGAPDSAYKKNDTVRSSFVADPSATPPDKEKETSLEPKSSLTEYDYNGSTENIDRGIGNAEYSSSKSKSEKCSTKDCLNKETRDDDEIHTSVDASGGKQMTADEKQRDKVLAHIPEHIKAEFRKIGFVKLGNFFSPVIQLGPFDVGPGRFRDQLMTMLGKDNVKKKQKTILIYRYGVPYKNTSKAFLFVNKDRFISYQEGIQKDYDTLPPSINKQRKKRQHVLGLAQLKDELKRPKEDRIQWTTLFSEECKRPAENEKAQKRYRRKEQRNRYTIVPFCRMPATILTMMLSLFTGEYMHEY</sequence>
<dbReference type="InterPro" id="IPR036034">
    <property type="entry name" value="PDZ_sf"/>
</dbReference>
<name>A0A7S4S3E5_9STRA</name>
<dbReference type="InterPro" id="IPR001478">
    <property type="entry name" value="PDZ"/>
</dbReference>
<dbReference type="EMBL" id="HBNS01036524">
    <property type="protein sequence ID" value="CAE4633125.1"/>
    <property type="molecule type" value="Transcribed_RNA"/>
</dbReference>
<evidence type="ECO:0000256" key="1">
    <source>
        <dbReference type="SAM" id="MobiDB-lite"/>
    </source>
</evidence>